<feature type="active site" description="Proton donor/acceptor" evidence="2">
    <location>
        <position position="86"/>
    </location>
</feature>
<proteinExistence type="predicted"/>
<evidence type="ECO:0000313" key="4">
    <source>
        <dbReference type="Proteomes" id="UP000501452"/>
    </source>
</evidence>
<dbReference type="GO" id="GO:0016787">
    <property type="term" value="F:hydrolase activity"/>
    <property type="evidence" value="ECO:0007669"/>
    <property type="project" value="UniProtKB-KW"/>
</dbReference>
<dbReference type="Gene3D" id="2.40.260.10">
    <property type="entry name" value="Sortase"/>
    <property type="match status" value="1"/>
</dbReference>
<dbReference type="InterPro" id="IPR005754">
    <property type="entry name" value="Sortase"/>
</dbReference>
<dbReference type="NCBIfam" id="TIGR01076">
    <property type="entry name" value="sortase_fam"/>
    <property type="match status" value="1"/>
</dbReference>
<accession>A0A6G8QFQ3</accession>
<reference evidence="3 4" key="1">
    <citation type="submission" date="2019-10" db="EMBL/GenBank/DDBJ databases">
        <title>Rubrobacter sp nov SCSIO 52090 isolated from a deep-sea sediment in the South China Sea.</title>
        <authorList>
            <person name="Chen R.W."/>
        </authorList>
    </citation>
    <scope>NUCLEOTIDE SEQUENCE [LARGE SCALE GENOMIC DNA]</scope>
    <source>
        <strain evidence="3 4">SCSIO 52909</strain>
    </source>
</reference>
<dbReference type="EMBL" id="CP045119">
    <property type="protein sequence ID" value="QIN85231.1"/>
    <property type="molecule type" value="Genomic_DNA"/>
</dbReference>
<keyword evidence="1" id="KW-0378">Hydrolase</keyword>
<protein>
    <submittedName>
        <fullName evidence="3">Sortase</fullName>
    </submittedName>
</protein>
<evidence type="ECO:0000256" key="2">
    <source>
        <dbReference type="PIRSR" id="PIRSR605754-1"/>
    </source>
</evidence>
<sequence length="172" mass="18621">MVFSGLALIGYSFLMGDPLATAAIFGKEPPKSGDLSLTVPEMRRVDDVPVYTGPANDEAALHDGTLHVDSTGFPWQDGANVYIAGHRMGFPGTASFLVFNDLNRLEAGDKVMLTDANGTRYNYEVFEKFVVNPDAYSVTQPVPGRSVVSLQTCTLPDYSQRLIVQAELTSVV</sequence>
<dbReference type="SUPFAM" id="SSF63817">
    <property type="entry name" value="Sortase"/>
    <property type="match status" value="1"/>
</dbReference>
<dbReference type="KEGG" id="rub:GBA63_16595"/>
<name>A0A6G8QFQ3_9ACTN</name>
<dbReference type="InterPro" id="IPR023365">
    <property type="entry name" value="Sortase_dom-sf"/>
</dbReference>
<evidence type="ECO:0000313" key="3">
    <source>
        <dbReference type="EMBL" id="QIN85231.1"/>
    </source>
</evidence>
<gene>
    <name evidence="3" type="ORF">GBA63_16595</name>
</gene>
<dbReference type="Proteomes" id="UP000501452">
    <property type="component" value="Chromosome"/>
</dbReference>
<feature type="active site" description="Acyl-thioester intermediate" evidence="2">
    <location>
        <position position="153"/>
    </location>
</feature>
<evidence type="ECO:0000256" key="1">
    <source>
        <dbReference type="ARBA" id="ARBA00022801"/>
    </source>
</evidence>
<organism evidence="3 4">
    <name type="scientific">Rubrobacter tropicus</name>
    <dbReference type="NCBI Taxonomy" id="2653851"/>
    <lineage>
        <taxon>Bacteria</taxon>
        <taxon>Bacillati</taxon>
        <taxon>Actinomycetota</taxon>
        <taxon>Rubrobacteria</taxon>
        <taxon>Rubrobacterales</taxon>
        <taxon>Rubrobacteraceae</taxon>
        <taxon>Rubrobacter</taxon>
    </lineage>
</organism>
<dbReference type="Pfam" id="PF04203">
    <property type="entry name" value="Sortase"/>
    <property type="match status" value="1"/>
</dbReference>
<dbReference type="AlphaFoldDB" id="A0A6G8QFQ3"/>
<keyword evidence="4" id="KW-1185">Reference proteome</keyword>